<sequence length="135" mass="15521">KLTNENICVRHIHQKGWECIIGDLDAVQAKGLGLALYNIDPSRDWEMHLIHIFKSCIVYFQRELILDKIELSDKPGAKANYYKTAWIISSLNVHMSKIERNIWRTHDNNTNSAESAHALVNKEGKQLNLLSAILR</sequence>
<name>A0ACA9SCP1_9GLOM</name>
<comment type="caution">
    <text evidence="1">The sequence shown here is derived from an EMBL/GenBank/DDBJ whole genome shotgun (WGS) entry which is preliminary data.</text>
</comment>
<evidence type="ECO:0000313" key="1">
    <source>
        <dbReference type="EMBL" id="CAG8835640.1"/>
    </source>
</evidence>
<reference evidence="1" key="1">
    <citation type="submission" date="2021-06" db="EMBL/GenBank/DDBJ databases">
        <authorList>
            <person name="Kallberg Y."/>
            <person name="Tangrot J."/>
            <person name="Rosling A."/>
        </authorList>
    </citation>
    <scope>NUCLEOTIDE SEQUENCE</scope>
    <source>
        <strain evidence="1">MA461A</strain>
    </source>
</reference>
<protein>
    <submittedName>
        <fullName evidence="1">12241_t:CDS:1</fullName>
    </submittedName>
</protein>
<dbReference type="EMBL" id="CAJVQC010112429">
    <property type="protein sequence ID" value="CAG8835640.1"/>
    <property type="molecule type" value="Genomic_DNA"/>
</dbReference>
<accession>A0ACA9SCP1</accession>
<feature type="non-terminal residue" evidence="1">
    <location>
        <position position="1"/>
    </location>
</feature>
<proteinExistence type="predicted"/>
<gene>
    <name evidence="1" type="ORF">RPERSI_LOCUS29623</name>
</gene>
<evidence type="ECO:0000313" key="2">
    <source>
        <dbReference type="Proteomes" id="UP000789920"/>
    </source>
</evidence>
<keyword evidence="2" id="KW-1185">Reference proteome</keyword>
<dbReference type="Proteomes" id="UP000789920">
    <property type="component" value="Unassembled WGS sequence"/>
</dbReference>
<organism evidence="1 2">
    <name type="scientific">Racocetra persica</name>
    <dbReference type="NCBI Taxonomy" id="160502"/>
    <lineage>
        <taxon>Eukaryota</taxon>
        <taxon>Fungi</taxon>
        <taxon>Fungi incertae sedis</taxon>
        <taxon>Mucoromycota</taxon>
        <taxon>Glomeromycotina</taxon>
        <taxon>Glomeromycetes</taxon>
        <taxon>Diversisporales</taxon>
        <taxon>Gigasporaceae</taxon>
        <taxon>Racocetra</taxon>
    </lineage>
</organism>
<feature type="non-terminal residue" evidence="1">
    <location>
        <position position="135"/>
    </location>
</feature>